<feature type="coiled-coil region" evidence="10">
    <location>
        <begin position="348"/>
        <end position="375"/>
    </location>
</feature>
<evidence type="ECO:0000256" key="10">
    <source>
        <dbReference type="SAM" id="Coils"/>
    </source>
</evidence>
<dbReference type="InterPro" id="IPR001752">
    <property type="entry name" value="Kinesin_motor_dom"/>
</dbReference>
<dbReference type="GO" id="GO:0005876">
    <property type="term" value="C:spindle microtubule"/>
    <property type="evidence" value="ECO:0007669"/>
    <property type="project" value="TreeGrafter"/>
</dbReference>
<dbReference type="PANTHER" id="PTHR47970">
    <property type="entry name" value="KINESIN-LIKE PROTEIN KIF11"/>
    <property type="match status" value="1"/>
</dbReference>
<keyword evidence="14" id="KW-1185">Reference proteome</keyword>
<keyword evidence="3" id="KW-0493">Microtubule</keyword>
<evidence type="ECO:0000256" key="8">
    <source>
        <dbReference type="ARBA" id="ARBA00034704"/>
    </source>
</evidence>
<dbReference type="SMART" id="SM00129">
    <property type="entry name" value="KISc"/>
    <property type="match status" value="1"/>
</dbReference>
<reference evidence="13" key="1">
    <citation type="journal article" date="2023" name="G3 (Bethesda)">
        <title>Whole genome assemblies of Zophobas morio and Tenebrio molitor.</title>
        <authorList>
            <person name="Kaur S."/>
            <person name="Stinson S.A."/>
            <person name="diCenzo G.C."/>
        </authorList>
    </citation>
    <scope>NUCLEOTIDE SEQUENCE</scope>
    <source>
        <strain evidence="13">QUZm001</strain>
    </source>
</reference>
<keyword evidence="4 9" id="KW-0547">Nucleotide-binding</keyword>
<dbReference type="GO" id="GO:0072686">
    <property type="term" value="C:mitotic spindle"/>
    <property type="evidence" value="ECO:0007669"/>
    <property type="project" value="TreeGrafter"/>
</dbReference>
<dbReference type="GO" id="GO:0007018">
    <property type="term" value="P:microtubule-based movement"/>
    <property type="evidence" value="ECO:0007669"/>
    <property type="project" value="InterPro"/>
</dbReference>
<dbReference type="InterPro" id="IPR036961">
    <property type="entry name" value="Kinesin_motor_dom_sf"/>
</dbReference>
<sequence length="901" mass="101650">MSPPDKKAHSPVKVYLLQRPLNAREKEQKCFNVVHAAQAREVVLKNGVTKRKFTCDHFFGPETTQSELYNATIAPMINNVVAGNNCTLFAYGPTGTGKTHAMFGEMKPGEEINSRMDESVGLILRASHNLFAELSKLSIRTEYTVRTSFVEIHNEEVHDLFRDNVALRMYDDPLLKGSVCLKELRTVTVFNTANVVEWITIGLQARQKNAANHNIRNLRSHVIFTFLVSVREIDGRGDEIIRSGRLRLLDLAGSESVGRERARDSGNVNRSIHTLPRMIKAIAQKMQYVPYRESKLTRILQDSLSGNTKTAMLATFSPSSGSWEDTIATLELGQLAKTIVTNTYVNVDKKQVNLLKELDDELDRLKSELAAAKRREGVFVSNQAFKQMTDDTNNNNQKVLELVGKIAELANHKSSIDLQYRSLELSFHKTKDFLETVQQRIVETRKALLNQEVTLNAVTEKHKDTADFTKTLLDVCKRSTRNEEIYYRKYQQTTATNKENAQKSKEMLSILNSCLQDIADETQRTSAENLAAINQTQEDLVALTKDTSDGACCMDLIASDMRSYADNYNLTLNELAQNDSNCRLKTLQDVTSGTFEHDLAHLRTQKEIRDTMEAIKLEYETDLRDVAVHSENTSHNVQKLAEENEALIKIARTHFSKKKSQLRERREAIYEEKRKNDAAIRHAKEEIARADKEKQALLERAVILEANIAKVKAIKEQNANMVLVPVRQSVNDYLEQPRKIVNTSMAKIENVLQEVESNQSLVHTQAESDRSAVHQAVKEMEATVKENLTQRNEELRDVLQTGRSSLVNTARHNVAEKTLPTLGRVDDTFTQLSGNLVQRNVNLQTRSADAAQELNECYEGIQSVGHAGDTPAKQTYKYPKGISVPRLNMNGDAHSPNGSDK</sequence>
<feature type="binding site" evidence="9">
    <location>
        <begin position="92"/>
        <end position="99"/>
    </location>
    <ligand>
        <name>ATP</name>
        <dbReference type="ChEBI" id="CHEBI:30616"/>
    </ligand>
</feature>
<comment type="caution">
    <text evidence="13">The sequence shown here is derived from an EMBL/GenBank/DDBJ whole genome shotgun (WGS) entry which is preliminary data.</text>
</comment>
<dbReference type="AlphaFoldDB" id="A0AA38M2E0"/>
<evidence type="ECO:0000256" key="2">
    <source>
        <dbReference type="ARBA" id="ARBA00022490"/>
    </source>
</evidence>
<evidence type="ECO:0000256" key="1">
    <source>
        <dbReference type="ARBA" id="ARBA00004245"/>
    </source>
</evidence>
<dbReference type="GO" id="GO:0051231">
    <property type="term" value="P:spindle elongation"/>
    <property type="evidence" value="ECO:0007669"/>
    <property type="project" value="TreeGrafter"/>
</dbReference>
<dbReference type="PRINTS" id="PR00380">
    <property type="entry name" value="KINESINHEAVY"/>
</dbReference>
<comment type="similarity">
    <text evidence="8">Belongs to the TRAFAC class myosin-kinesin ATPase superfamily. Kinesin family. KIN-5/BimC subfamily.</text>
</comment>
<evidence type="ECO:0000313" key="13">
    <source>
        <dbReference type="EMBL" id="KAJ3639817.1"/>
    </source>
</evidence>
<keyword evidence="6 9" id="KW-0505">Motor protein</keyword>
<dbReference type="Gene3D" id="3.40.850.10">
    <property type="entry name" value="Kinesin motor domain"/>
    <property type="match status" value="1"/>
</dbReference>
<evidence type="ECO:0000256" key="4">
    <source>
        <dbReference type="ARBA" id="ARBA00022741"/>
    </source>
</evidence>
<keyword evidence="5 9" id="KW-0067">ATP-binding</keyword>
<comment type="subcellular location">
    <subcellularLocation>
        <location evidence="1">Cytoplasm</location>
        <location evidence="1">Cytoskeleton</location>
    </subcellularLocation>
</comment>
<evidence type="ECO:0000259" key="12">
    <source>
        <dbReference type="PROSITE" id="PS50067"/>
    </source>
</evidence>
<evidence type="ECO:0000256" key="7">
    <source>
        <dbReference type="ARBA" id="ARBA00023212"/>
    </source>
</evidence>
<evidence type="ECO:0000256" key="5">
    <source>
        <dbReference type="ARBA" id="ARBA00022840"/>
    </source>
</evidence>
<dbReference type="Pfam" id="PF00225">
    <property type="entry name" value="Kinesin"/>
    <property type="match status" value="1"/>
</dbReference>
<dbReference type="InterPro" id="IPR047149">
    <property type="entry name" value="KIF11-like"/>
</dbReference>
<evidence type="ECO:0000256" key="11">
    <source>
        <dbReference type="SAM" id="MobiDB-lite"/>
    </source>
</evidence>
<dbReference type="EMBL" id="JALNTZ010000010">
    <property type="protein sequence ID" value="KAJ3639817.1"/>
    <property type="molecule type" value="Genomic_DNA"/>
</dbReference>
<dbReference type="GO" id="GO:0090307">
    <property type="term" value="P:mitotic spindle assembly"/>
    <property type="evidence" value="ECO:0007669"/>
    <property type="project" value="TreeGrafter"/>
</dbReference>
<evidence type="ECO:0000313" key="14">
    <source>
        <dbReference type="Proteomes" id="UP001168821"/>
    </source>
</evidence>
<dbReference type="GO" id="GO:0005524">
    <property type="term" value="F:ATP binding"/>
    <property type="evidence" value="ECO:0007669"/>
    <property type="project" value="UniProtKB-UniRule"/>
</dbReference>
<keyword evidence="2" id="KW-0963">Cytoplasm</keyword>
<dbReference type="FunFam" id="3.40.850.10:FF:000019">
    <property type="entry name" value="Kinesin-like protein KIN-5D"/>
    <property type="match status" value="1"/>
</dbReference>
<keyword evidence="7" id="KW-0206">Cytoskeleton</keyword>
<accession>A0AA38M2E0</accession>
<organism evidence="13 14">
    <name type="scientific">Zophobas morio</name>
    <dbReference type="NCBI Taxonomy" id="2755281"/>
    <lineage>
        <taxon>Eukaryota</taxon>
        <taxon>Metazoa</taxon>
        <taxon>Ecdysozoa</taxon>
        <taxon>Arthropoda</taxon>
        <taxon>Hexapoda</taxon>
        <taxon>Insecta</taxon>
        <taxon>Pterygota</taxon>
        <taxon>Neoptera</taxon>
        <taxon>Endopterygota</taxon>
        <taxon>Coleoptera</taxon>
        <taxon>Polyphaga</taxon>
        <taxon>Cucujiformia</taxon>
        <taxon>Tenebrionidae</taxon>
        <taxon>Zophobas</taxon>
    </lineage>
</organism>
<name>A0AA38M2E0_9CUCU</name>
<protein>
    <recommendedName>
        <fullName evidence="12">Kinesin motor domain-containing protein</fullName>
    </recommendedName>
</protein>
<feature type="region of interest" description="Disordered" evidence="11">
    <location>
        <begin position="866"/>
        <end position="901"/>
    </location>
</feature>
<keyword evidence="10" id="KW-0175">Coiled coil</keyword>
<proteinExistence type="inferred from homology"/>
<dbReference type="PROSITE" id="PS50067">
    <property type="entry name" value="KINESIN_MOTOR_2"/>
    <property type="match status" value="1"/>
</dbReference>
<dbReference type="GO" id="GO:0005634">
    <property type="term" value="C:nucleus"/>
    <property type="evidence" value="ECO:0007669"/>
    <property type="project" value="TreeGrafter"/>
</dbReference>
<evidence type="ECO:0000256" key="9">
    <source>
        <dbReference type="PROSITE-ProRule" id="PRU00283"/>
    </source>
</evidence>
<gene>
    <name evidence="13" type="ORF">Zmor_003153</name>
</gene>
<evidence type="ECO:0000256" key="3">
    <source>
        <dbReference type="ARBA" id="ARBA00022701"/>
    </source>
</evidence>
<dbReference type="SUPFAM" id="SSF52540">
    <property type="entry name" value="P-loop containing nucleoside triphosphate hydrolases"/>
    <property type="match status" value="1"/>
</dbReference>
<dbReference type="PANTHER" id="PTHR47970:SF12">
    <property type="entry name" value="KINESIN FAMILY MEMBER 11"/>
    <property type="match status" value="1"/>
</dbReference>
<dbReference type="InterPro" id="IPR027417">
    <property type="entry name" value="P-loop_NTPase"/>
</dbReference>
<dbReference type="GO" id="GO:0008574">
    <property type="term" value="F:plus-end-directed microtubule motor activity"/>
    <property type="evidence" value="ECO:0007669"/>
    <property type="project" value="TreeGrafter"/>
</dbReference>
<feature type="coiled-coil region" evidence="10">
    <location>
        <begin position="680"/>
        <end position="707"/>
    </location>
</feature>
<dbReference type="GO" id="GO:0008017">
    <property type="term" value="F:microtubule binding"/>
    <property type="evidence" value="ECO:0007669"/>
    <property type="project" value="InterPro"/>
</dbReference>
<feature type="domain" description="Kinesin motor" evidence="12">
    <location>
        <begin position="11"/>
        <end position="339"/>
    </location>
</feature>
<evidence type="ECO:0000256" key="6">
    <source>
        <dbReference type="ARBA" id="ARBA00023175"/>
    </source>
</evidence>
<dbReference type="Proteomes" id="UP001168821">
    <property type="component" value="Unassembled WGS sequence"/>
</dbReference>